<keyword evidence="6 8" id="KW-0472">Membrane</keyword>
<name>C5D185_VARPS</name>
<feature type="transmembrane region" description="Helical" evidence="8">
    <location>
        <begin position="124"/>
        <end position="143"/>
    </location>
</feature>
<keyword evidence="3 8" id="KW-1133">Transmembrane helix</keyword>
<dbReference type="GO" id="GO:0016020">
    <property type="term" value="C:membrane"/>
    <property type="evidence" value="ECO:0007669"/>
    <property type="project" value="GOC"/>
</dbReference>
<dbReference type="Pfam" id="PF04116">
    <property type="entry name" value="FA_hydroxylase"/>
    <property type="match status" value="1"/>
</dbReference>
<dbReference type="GO" id="GO:0050479">
    <property type="term" value="F:glyceryl-ether monooxygenase activity"/>
    <property type="evidence" value="ECO:0007669"/>
    <property type="project" value="TreeGrafter"/>
</dbReference>
<evidence type="ECO:0000256" key="6">
    <source>
        <dbReference type="ARBA" id="ARBA00023136"/>
    </source>
</evidence>
<feature type="transmembrane region" description="Helical" evidence="8">
    <location>
        <begin position="80"/>
        <end position="97"/>
    </location>
</feature>
<feature type="region of interest" description="Disordered" evidence="7">
    <location>
        <begin position="271"/>
        <end position="290"/>
    </location>
</feature>
<evidence type="ECO:0000256" key="5">
    <source>
        <dbReference type="ARBA" id="ARBA00023098"/>
    </source>
</evidence>
<dbReference type="InterPro" id="IPR051689">
    <property type="entry name" value="Sterol_desaturase/TMEM195"/>
</dbReference>
<dbReference type="EMBL" id="CP001636">
    <property type="protein sequence ID" value="ACS22686.1"/>
    <property type="molecule type" value="Genomic_DNA"/>
</dbReference>
<dbReference type="KEGG" id="vap:Vapar_6122"/>
<dbReference type="GO" id="GO:0006643">
    <property type="term" value="P:membrane lipid metabolic process"/>
    <property type="evidence" value="ECO:0007669"/>
    <property type="project" value="TreeGrafter"/>
</dbReference>
<dbReference type="AlphaFoldDB" id="C5D185"/>
<organism evidence="10">
    <name type="scientific">Variovorax paradoxus (strain S110)</name>
    <dbReference type="NCBI Taxonomy" id="543728"/>
    <lineage>
        <taxon>Bacteria</taxon>
        <taxon>Pseudomonadati</taxon>
        <taxon>Pseudomonadota</taxon>
        <taxon>Betaproteobacteria</taxon>
        <taxon>Burkholderiales</taxon>
        <taxon>Comamonadaceae</taxon>
        <taxon>Variovorax</taxon>
    </lineage>
</organism>
<accession>C5D185</accession>
<gene>
    <name evidence="10" type="ordered locus">Vapar_6122</name>
</gene>
<dbReference type="GO" id="GO:0005506">
    <property type="term" value="F:iron ion binding"/>
    <property type="evidence" value="ECO:0007669"/>
    <property type="project" value="InterPro"/>
</dbReference>
<keyword evidence="4" id="KW-0560">Oxidoreductase</keyword>
<proteinExistence type="predicted"/>
<reference evidence="10" key="1">
    <citation type="submission" date="2009-06" db="EMBL/GenBank/DDBJ databases">
        <title>Complete sequence of chromosome 2 of Variovorax paradoxus S110.</title>
        <authorList>
            <consortium name="US DOE Joint Genome Institute"/>
            <person name="Lucas S."/>
            <person name="Copeland A."/>
            <person name="Lapidus A."/>
            <person name="Glavina del Rio T."/>
            <person name="Tice H."/>
            <person name="Bruce D."/>
            <person name="Goodwin L."/>
            <person name="Pitluck S."/>
            <person name="Chertkov O."/>
            <person name="Brettin T."/>
            <person name="Detter J.C."/>
            <person name="Han C."/>
            <person name="Larimer F."/>
            <person name="Land M."/>
            <person name="Hauser L."/>
            <person name="Kyrpides N."/>
            <person name="Ovchinnikova G."/>
            <person name="Orwin P."/>
            <person name="Leadbetter J.R."/>
            <person name="Spain J.C."/>
            <person name="Han J.I."/>
        </authorList>
    </citation>
    <scope>NUCLEOTIDE SEQUENCE</scope>
    <source>
        <strain evidence="10">S110</strain>
    </source>
</reference>
<dbReference type="eggNOG" id="COG3000">
    <property type="taxonomic scope" value="Bacteria"/>
</dbReference>
<comment type="subcellular location">
    <subcellularLocation>
        <location evidence="1">Endomembrane system</location>
        <topology evidence="1">Multi-pass membrane protein</topology>
    </subcellularLocation>
</comment>
<evidence type="ECO:0000256" key="2">
    <source>
        <dbReference type="ARBA" id="ARBA00022692"/>
    </source>
</evidence>
<dbReference type="GO" id="GO:0008610">
    <property type="term" value="P:lipid biosynthetic process"/>
    <property type="evidence" value="ECO:0007669"/>
    <property type="project" value="InterPro"/>
</dbReference>
<sequence>MNDLPNIMFAAFPAFALLMVVELVYSLKVRGELYDTRDTAANVLLAMGNLAIALASAGLMLVFLSWLYAHRFFTMPPAAWWAWVLCFLADDFSYYWFHRFSHEVRWFWASHSVHHSSEKYNFSVALRQTWTGTISGSFLFWAWMPLLGFHPKMILFMQSASLIYQFWIHTQAIRKMPAGFEAVFNTPSHHRVHHGSDFDYLDKNYAGTLMIWDRLFGSFALETFTPRFGLTKNIETFNPLRIAFHEWAGIARDLRKARSLSEVAGYLLQPPGWSPDGSSQTTRQARRAME</sequence>
<dbReference type="PANTHER" id="PTHR21624:SF1">
    <property type="entry name" value="ALKYLGLYCEROL MONOOXYGENASE"/>
    <property type="match status" value="1"/>
</dbReference>
<keyword evidence="5" id="KW-0443">Lipid metabolism</keyword>
<keyword evidence="2 8" id="KW-0812">Transmembrane</keyword>
<protein>
    <submittedName>
        <fullName evidence="10">Fatty acid hydroxylase</fullName>
    </submittedName>
</protein>
<dbReference type="InterPro" id="IPR006694">
    <property type="entry name" value="Fatty_acid_hydroxylase"/>
</dbReference>
<evidence type="ECO:0000256" key="8">
    <source>
        <dbReference type="SAM" id="Phobius"/>
    </source>
</evidence>
<evidence type="ECO:0000256" key="7">
    <source>
        <dbReference type="SAM" id="MobiDB-lite"/>
    </source>
</evidence>
<evidence type="ECO:0000259" key="9">
    <source>
        <dbReference type="Pfam" id="PF04116"/>
    </source>
</evidence>
<evidence type="ECO:0000256" key="1">
    <source>
        <dbReference type="ARBA" id="ARBA00004127"/>
    </source>
</evidence>
<dbReference type="OrthoDB" id="9770329at2"/>
<dbReference type="PANTHER" id="PTHR21624">
    <property type="entry name" value="STEROL DESATURASE-RELATED PROTEIN"/>
    <property type="match status" value="1"/>
</dbReference>
<evidence type="ECO:0000256" key="4">
    <source>
        <dbReference type="ARBA" id="ARBA00023002"/>
    </source>
</evidence>
<feature type="transmembrane region" description="Helical" evidence="8">
    <location>
        <begin position="6"/>
        <end position="27"/>
    </location>
</feature>
<feature type="domain" description="Fatty acid hydroxylase" evidence="9">
    <location>
        <begin position="83"/>
        <end position="218"/>
    </location>
</feature>
<dbReference type="GO" id="GO:0012505">
    <property type="term" value="C:endomembrane system"/>
    <property type="evidence" value="ECO:0007669"/>
    <property type="project" value="UniProtKB-SubCell"/>
</dbReference>
<dbReference type="STRING" id="543728.Vapar_6122"/>
<feature type="transmembrane region" description="Helical" evidence="8">
    <location>
        <begin position="39"/>
        <end position="68"/>
    </location>
</feature>
<evidence type="ECO:0000256" key="3">
    <source>
        <dbReference type="ARBA" id="ARBA00022989"/>
    </source>
</evidence>
<evidence type="ECO:0000313" key="10">
    <source>
        <dbReference type="EMBL" id="ACS22686.1"/>
    </source>
</evidence>
<dbReference type="HOGENOM" id="CLU_033631_1_1_4"/>